<dbReference type="EMBL" id="CP020946">
    <property type="protein sequence ID" value="ASD65298.1"/>
    <property type="molecule type" value="Genomic_DNA"/>
</dbReference>
<evidence type="ECO:0000313" key="2">
    <source>
        <dbReference type="EMBL" id="ASD65298.1"/>
    </source>
</evidence>
<reference evidence="2 3" key="1">
    <citation type="submission" date="2017-04" db="EMBL/GenBank/DDBJ databases">
        <title>Whole genome sequence of Bdellovibrio bacteriovorus strain SSB218315.</title>
        <authorList>
            <person name="Oyedara O."/>
            <person name="Rodriguez-Perez M.A."/>
        </authorList>
    </citation>
    <scope>NUCLEOTIDE SEQUENCE [LARGE SCALE GENOMIC DNA]</scope>
    <source>
        <strain evidence="2 3">SSB218315</strain>
    </source>
</reference>
<dbReference type="AlphaFoldDB" id="A0A1Z3NCW3"/>
<proteinExistence type="predicted"/>
<feature type="transmembrane region" description="Helical" evidence="1">
    <location>
        <begin position="156"/>
        <end position="176"/>
    </location>
</feature>
<dbReference type="RefSeq" id="WP_088566682.1">
    <property type="nucleotide sequence ID" value="NZ_CP020946.1"/>
</dbReference>
<dbReference type="SUPFAM" id="SSF48371">
    <property type="entry name" value="ARM repeat"/>
    <property type="match status" value="1"/>
</dbReference>
<dbReference type="InterPro" id="IPR029787">
    <property type="entry name" value="Nucleotide_cyclase"/>
</dbReference>
<accession>A0A1Z3NCW3</accession>
<keyword evidence="1" id="KW-0812">Transmembrane</keyword>
<keyword evidence="1" id="KW-1133">Transmembrane helix</keyword>
<gene>
    <name evidence="2" type="ORF">B9G79_17840</name>
</gene>
<protein>
    <submittedName>
        <fullName evidence="2">Adenylate cyclase</fullName>
    </submittedName>
</protein>
<feature type="transmembrane region" description="Helical" evidence="1">
    <location>
        <begin position="12"/>
        <end position="33"/>
    </location>
</feature>
<dbReference type="Gene3D" id="3.30.70.1230">
    <property type="entry name" value="Nucleotide cyclase"/>
    <property type="match status" value="1"/>
</dbReference>
<evidence type="ECO:0000256" key="1">
    <source>
        <dbReference type="SAM" id="Phobius"/>
    </source>
</evidence>
<keyword evidence="1" id="KW-0472">Membrane</keyword>
<dbReference type="Proteomes" id="UP000197003">
    <property type="component" value="Chromosome"/>
</dbReference>
<sequence>MFAKNKKNKSVVVLIVSVFWIGYVIASAVQFYLNVKELTDREVERRLIQMRFVQESFTPLVITENFTQLKDRLEGARNLFLIDFYILQNGPEVVLWYNNFDNLAGINVDYQNFNQTLETDKLAIRTIKLMDYRFTVGVFQDKNQIMLQTALSMKGLILQDLLIVTLIVGLVVYLFLKDILDITQILSNRDRSKLASIKTLSKEGRTLLQATQTYESTKKYLEHENRYYSDSLTPAILHEMKSGQKAPYAFQSTMIRVDLNGYTQIFLDKKDEYVTEIMNTYFIKARELIERYNGLIYQYVGDEIVFHIKEDKQNSQALALACLRSVFEAAQQIETSLPEGADHYFKLKGSFVLGKIRFVKQDSGFALSGLPLIESARLLSQVDDKASSSVTFYAEAADSVSGLCTISDTKETLLKGFAKPSTLYRAKDFTTVTEALHKDVSLLTYFRSDDDLCAIYEFLNEEISKGQDQAFFTAFGILKTFKVRMSGEGQADAFTKFLRHILTANQSGKANDKVLSAAISLASNFVPSYLVKESLLDTLSSCLEHADPRVQANTIIVLGDLAEDIAFLRRFVYSKNNRVSADALLVSGKRNIDKELAEKLKEYLDSKNPLFVASGRFVVKSLGEHYKSVDPVFYETNPHLKELVSRLTG</sequence>
<evidence type="ECO:0000313" key="3">
    <source>
        <dbReference type="Proteomes" id="UP000197003"/>
    </source>
</evidence>
<dbReference type="SUPFAM" id="SSF55073">
    <property type="entry name" value="Nucleotide cyclase"/>
    <property type="match status" value="1"/>
</dbReference>
<organism evidence="2 3">
    <name type="scientific">Bdellovibrio bacteriovorus</name>
    <dbReference type="NCBI Taxonomy" id="959"/>
    <lineage>
        <taxon>Bacteria</taxon>
        <taxon>Pseudomonadati</taxon>
        <taxon>Bdellovibrionota</taxon>
        <taxon>Bdellovibrionia</taxon>
        <taxon>Bdellovibrionales</taxon>
        <taxon>Pseudobdellovibrionaceae</taxon>
        <taxon>Bdellovibrio</taxon>
    </lineage>
</organism>
<dbReference type="InterPro" id="IPR016024">
    <property type="entry name" value="ARM-type_fold"/>
</dbReference>
<name>A0A1Z3NCW3_BDEBC</name>
<dbReference type="OrthoDB" id="341967at2"/>